<dbReference type="Gene3D" id="1.25.10.10">
    <property type="entry name" value="Leucine-rich Repeat Variant"/>
    <property type="match status" value="1"/>
</dbReference>
<evidence type="ECO:0000256" key="1">
    <source>
        <dbReference type="SAM" id="MobiDB-lite"/>
    </source>
</evidence>
<accession>A0ABN9DP13</accession>
<feature type="compositionally biased region" description="Acidic residues" evidence="1">
    <location>
        <begin position="527"/>
        <end position="536"/>
    </location>
</feature>
<dbReference type="InterPro" id="IPR045065">
    <property type="entry name" value="XPO1/5"/>
</dbReference>
<evidence type="ECO:0000313" key="3">
    <source>
        <dbReference type="EMBL" id="CAI9573123.1"/>
    </source>
</evidence>
<keyword evidence="4" id="KW-1185">Reference proteome</keyword>
<name>A0ABN9DP13_9NEOB</name>
<feature type="region of interest" description="Disordered" evidence="1">
    <location>
        <begin position="511"/>
        <end position="556"/>
    </location>
</feature>
<evidence type="ECO:0000259" key="2">
    <source>
        <dbReference type="Pfam" id="PF19273"/>
    </source>
</evidence>
<organism evidence="3 4">
    <name type="scientific">Staurois parvus</name>
    <dbReference type="NCBI Taxonomy" id="386267"/>
    <lineage>
        <taxon>Eukaryota</taxon>
        <taxon>Metazoa</taxon>
        <taxon>Chordata</taxon>
        <taxon>Craniata</taxon>
        <taxon>Vertebrata</taxon>
        <taxon>Euteleostomi</taxon>
        <taxon>Amphibia</taxon>
        <taxon>Batrachia</taxon>
        <taxon>Anura</taxon>
        <taxon>Neobatrachia</taxon>
        <taxon>Ranoidea</taxon>
        <taxon>Ranidae</taxon>
        <taxon>Staurois</taxon>
    </lineage>
</organism>
<dbReference type="PANTHER" id="PTHR11223:SF3">
    <property type="entry name" value="EXPORTIN-5"/>
    <property type="match status" value="1"/>
</dbReference>
<sequence length="556" mass="62526">MAAEWLQFQISAPLDPGPNGSKAGEGLCTLLSPSYIQWDAMTFFCECVINQVVRVLPKEDLPVSQGVELLQAVLNYQTKDPLILSCLLTNLSALFPFVRYMNGFMPSVLTKLFSAVPFELNTKGPRTRSVKAVRRHACASIIKICRDTPDLVLPHFTLLSSHATLLFMDERLTQMEKYSMLEAQVMISNHFNNYEKQRDFLAQLLSPAISVWSSQEIQRAISSPEELISYVGAEILKGLEEVESPCQANRSQLSFALYTVEGVLRRARWPSDPETAKAGGFVVGYTPEGNPIYRNPCSEHVLKLLDSILSLVRSFNNLYLPEVVQKMGDFYAKCLDVMEMEKKCILGLTQPVLDTYDVPVYRSSEERMQGFFCTMYDSCYQVMGNLGPSLSQDFYSIPDLATRLVNSAFCNLSNVPDFRLRAMLRLFVKPLILSCPPERYESLICPIVGPLLNFLHQRLSQKWLTSSGEDYGDLNTESSEILEIELTRLLTREMVDLLVTCCVAKKTSEQSTNKAEVDGLRGVNQPEAEDEREDEPGSAVTRVSGVDRSWEISDVK</sequence>
<protein>
    <recommendedName>
        <fullName evidence="2">Exportin-5 C-terminal domain-containing protein</fullName>
    </recommendedName>
</protein>
<dbReference type="Proteomes" id="UP001162483">
    <property type="component" value="Unassembled WGS sequence"/>
</dbReference>
<dbReference type="InterPro" id="IPR045478">
    <property type="entry name" value="Exportin-5_C"/>
</dbReference>
<dbReference type="Pfam" id="PF19273">
    <property type="entry name" value="Exportin-5"/>
    <property type="match status" value="1"/>
</dbReference>
<comment type="caution">
    <text evidence="3">The sequence shown here is derived from an EMBL/GenBank/DDBJ whole genome shotgun (WGS) entry which is preliminary data.</text>
</comment>
<proteinExistence type="predicted"/>
<feature type="domain" description="Exportin-5 C-terminal" evidence="2">
    <location>
        <begin position="1"/>
        <end position="519"/>
    </location>
</feature>
<dbReference type="SUPFAM" id="SSF48371">
    <property type="entry name" value="ARM repeat"/>
    <property type="match status" value="1"/>
</dbReference>
<dbReference type="EMBL" id="CATNWA010014541">
    <property type="protein sequence ID" value="CAI9573123.1"/>
    <property type="molecule type" value="Genomic_DNA"/>
</dbReference>
<gene>
    <name evidence="3" type="ORF">SPARVUS_LOCUS7589991</name>
</gene>
<dbReference type="InterPro" id="IPR016024">
    <property type="entry name" value="ARM-type_fold"/>
</dbReference>
<dbReference type="InterPro" id="IPR011989">
    <property type="entry name" value="ARM-like"/>
</dbReference>
<evidence type="ECO:0000313" key="4">
    <source>
        <dbReference type="Proteomes" id="UP001162483"/>
    </source>
</evidence>
<dbReference type="PANTHER" id="PTHR11223">
    <property type="entry name" value="EXPORTIN 1/5"/>
    <property type="match status" value="1"/>
</dbReference>
<reference evidence="3" key="1">
    <citation type="submission" date="2023-05" db="EMBL/GenBank/DDBJ databases">
        <authorList>
            <person name="Stuckert A."/>
        </authorList>
    </citation>
    <scope>NUCLEOTIDE SEQUENCE</scope>
</reference>